<evidence type="ECO:0000313" key="7">
    <source>
        <dbReference type="Proteomes" id="UP000192796"/>
    </source>
</evidence>
<dbReference type="InterPro" id="IPR041058">
    <property type="entry name" value="FucT_N"/>
</dbReference>
<evidence type="ECO:0000256" key="2">
    <source>
        <dbReference type="ARBA" id="ARBA00022676"/>
    </source>
</evidence>
<dbReference type="InterPro" id="IPR038577">
    <property type="entry name" value="GT10-like_C_sf"/>
</dbReference>
<dbReference type="EMBL" id="LVYD01000001">
    <property type="protein sequence ID" value="OQP66901.1"/>
    <property type="molecule type" value="Genomic_DNA"/>
</dbReference>
<dbReference type="SUPFAM" id="SSF53756">
    <property type="entry name" value="UDP-Glycosyltransferase/glycogen phosphorylase"/>
    <property type="match status" value="1"/>
</dbReference>
<evidence type="ECO:0000256" key="3">
    <source>
        <dbReference type="ARBA" id="ARBA00022679"/>
    </source>
</evidence>
<dbReference type="GO" id="GO:0008417">
    <property type="term" value="F:fucosyltransferase activity"/>
    <property type="evidence" value="ECO:0007669"/>
    <property type="project" value="InterPro"/>
</dbReference>
<protein>
    <submittedName>
        <fullName evidence="6">Uncharacterized protein</fullName>
    </submittedName>
</protein>
<reference evidence="6 7" key="1">
    <citation type="submission" date="2016-03" db="EMBL/GenBank/DDBJ databases">
        <title>Niastella vici sp. nov., isolated from farmland soil.</title>
        <authorList>
            <person name="Chen L."/>
            <person name="Wang D."/>
            <person name="Yang S."/>
            <person name="Wang G."/>
        </authorList>
    </citation>
    <scope>NUCLEOTIDE SEQUENCE [LARGE SCALE GENOMIC DNA]</scope>
    <source>
        <strain evidence="6 7">DJ57</strain>
    </source>
</reference>
<evidence type="ECO:0000259" key="4">
    <source>
        <dbReference type="Pfam" id="PF00852"/>
    </source>
</evidence>
<dbReference type="AlphaFoldDB" id="A0A1V9G8B9"/>
<feature type="domain" description="Fucosyltransferase C-terminal" evidence="4">
    <location>
        <begin position="119"/>
        <end position="251"/>
    </location>
</feature>
<dbReference type="Proteomes" id="UP000192796">
    <property type="component" value="Unassembled WGS sequence"/>
</dbReference>
<dbReference type="InterPro" id="IPR055270">
    <property type="entry name" value="Glyco_tran_10_C"/>
</dbReference>
<sequence>MDRIKVNFTDFWPSFRVRDNYFFNLLSKYFQLEISDEPDILFFSNYGYRHLSYSCHKIQFFGENIRPDFRIADYVLSFDYLDHPRHLRFPLYVLYFDNEYTVDKLVRKKSADEIEALMQRKKKFCCFIVSNPKSDTRIDFFHKLSTYKKVDSGGRVLNNIGKQVADKLSFVNEYKFIIAFENSSHPGYTTEKVLEPMQVNTVPIYWGNPVINQEMNTKSFINYHDYNSFDALMERIIEIDNDDNLYKQYLEECLFNDHQPNEYFSEERLVSFFKGVVEALDEKPVSATLNYKRVKAGLLLGNYQRKIKQKLHDWL</sequence>
<organism evidence="6 7">
    <name type="scientific">Niastella vici</name>
    <dbReference type="NCBI Taxonomy" id="1703345"/>
    <lineage>
        <taxon>Bacteria</taxon>
        <taxon>Pseudomonadati</taxon>
        <taxon>Bacteroidota</taxon>
        <taxon>Chitinophagia</taxon>
        <taxon>Chitinophagales</taxon>
        <taxon>Chitinophagaceae</taxon>
        <taxon>Niastella</taxon>
    </lineage>
</organism>
<dbReference type="GO" id="GO:0016020">
    <property type="term" value="C:membrane"/>
    <property type="evidence" value="ECO:0007669"/>
    <property type="project" value="InterPro"/>
</dbReference>
<feature type="domain" description="Alpha-(1,3)-fucosyltransferase FucT N-terminal" evidence="5">
    <location>
        <begin position="6"/>
        <end position="95"/>
    </location>
</feature>
<dbReference type="PANTHER" id="PTHR11929:SF194">
    <property type="entry name" value="ALPHA-(1,3)-FUCOSYLTRANSFERASE 10"/>
    <property type="match status" value="1"/>
</dbReference>
<dbReference type="STRING" id="1703345.A3860_00590"/>
<gene>
    <name evidence="6" type="ORF">A3860_00590</name>
</gene>
<comment type="caution">
    <text evidence="6">The sequence shown here is derived from an EMBL/GenBank/DDBJ whole genome shotgun (WGS) entry which is preliminary data.</text>
</comment>
<keyword evidence="2" id="KW-0328">Glycosyltransferase</keyword>
<keyword evidence="3" id="KW-0808">Transferase</keyword>
<evidence type="ECO:0000259" key="5">
    <source>
        <dbReference type="Pfam" id="PF18025"/>
    </source>
</evidence>
<dbReference type="RefSeq" id="WP_081144600.1">
    <property type="nucleotide sequence ID" value="NZ_LVYD01000001.1"/>
</dbReference>
<keyword evidence="7" id="KW-1185">Reference proteome</keyword>
<dbReference type="OrthoDB" id="9791032at2"/>
<dbReference type="Pfam" id="PF18025">
    <property type="entry name" value="FucT_N"/>
    <property type="match status" value="1"/>
</dbReference>
<dbReference type="Pfam" id="PF00852">
    <property type="entry name" value="Glyco_transf_10"/>
    <property type="match status" value="1"/>
</dbReference>
<evidence type="ECO:0000313" key="6">
    <source>
        <dbReference type="EMBL" id="OQP66901.1"/>
    </source>
</evidence>
<dbReference type="Gene3D" id="3.40.50.11660">
    <property type="entry name" value="Glycosyl transferase family 10, C-terminal domain"/>
    <property type="match status" value="1"/>
</dbReference>
<dbReference type="InterPro" id="IPR001503">
    <property type="entry name" value="Glyco_trans_10"/>
</dbReference>
<dbReference type="PANTHER" id="PTHR11929">
    <property type="entry name" value="ALPHA- 1,3 -FUCOSYLTRANSFERASE"/>
    <property type="match status" value="1"/>
</dbReference>
<dbReference type="SMR" id="A0A1V9G8B9"/>
<comment type="similarity">
    <text evidence="1">Belongs to the glycosyltransferase 10 family.</text>
</comment>
<accession>A0A1V9G8B9</accession>
<name>A0A1V9G8B9_9BACT</name>
<evidence type="ECO:0000256" key="1">
    <source>
        <dbReference type="ARBA" id="ARBA00008919"/>
    </source>
</evidence>
<proteinExistence type="inferred from homology"/>